<feature type="coiled-coil region" evidence="5">
    <location>
        <begin position="69"/>
        <end position="107"/>
    </location>
</feature>
<keyword evidence="9" id="KW-1185">Reference proteome</keyword>
<dbReference type="PANTHER" id="PTHR41335">
    <property type="entry name" value="MEMBRANE PROTEIN-RELATED"/>
    <property type="match status" value="1"/>
</dbReference>
<evidence type="ECO:0000256" key="1">
    <source>
        <dbReference type="ARBA" id="ARBA00022475"/>
    </source>
</evidence>
<organism evidence="8 9">
    <name type="scientific">Desulfonispora thiosulfatigenes DSM 11270</name>
    <dbReference type="NCBI Taxonomy" id="656914"/>
    <lineage>
        <taxon>Bacteria</taxon>
        <taxon>Bacillati</taxon>
        <taxon>Bacillota</taxon>
        <taxon>Clostridia</taxon>
        <taxon>Eubacteriales</taxon>
        <taxon>Peptococcaceae</taxon>
        <taxon>Desulfonispora</taxon>
    </lineage>
</organism>
<feature type="transmembrane region" description="Helical" evidence="6">
    <location>
        <begin position="39"/>
        <end position="60"/>
    </location>
</feature>
<proteinExistence type="predicted"/>
<evidence type="ECO:0000313" key="8">
    <source>
        <dbReference type="EMBL" id="SMB81087.1"/>
    </source>
</evidence>
<dbReference type="EMBL" id="FWWT01000006">
    <property type="protein sequence ID" value="SMB81087.1"/>
    <property type="molecule type" value="Genomic_DNA"/>
</dbReference>
<evidence type="ECO:0000313" key="9">
    <source>
        <dbReference type="Proteomes" id="UP000192731"/>
    </source>
</evidence>
<dbReference type="RefSeq" id="WP_200805854.1">
    <property type="nucleotide sequence ID" value="NZ_FWWT01000006.1"/>
</dbReference>
<gene>
    <name evidence="8" type="ORF">SAMN00017405_2035</name>
</gene>
<feature type="domain" description="Lipopolysaccharide assembly protein A" evidence="7">
    <location>
        <begin position="21"/>
        <end position="83"/>
    </location>
</feature>
<keyword evidence="3 6" id="KW-1133">Transmembrane helix</keyword>
<name>A0A1W1UJ33_DESTI</name>
<protein>
    <recommendedName>
        <fullName evidence="7">Lipopolysaccharide assembly protein A domain-containing protein</fullName>
    </recommendedName>
</protein>
<dbReference type="GO" id="GO:0005886">
    <property type="term" value="C:plasma membrane"/>
    <property type="evidence" value="ECO:0007669"/>
    <property type="project" value="InterPro"/>
</dbReference>
<sequence length="116" mass="13183">MDWKFSLSLLFAVLVALFAIQNSGTVEINFLFVNFSASQALIILISAAFGAVIALLLSLVKQYQQSRKLKECKQEKEILEKDKKQLEQELELKNQNLLNESENCLEESVDTTELDE</sequence>
<evidence type="ECO:0000256" key="3">
    <source>
        <dbReference type="ARBA" id="ARBA00022989"/>
    </source>
</evidence>
<accession>A0A1W1UJ33</accession>
<evidence type="ECO:0000256" key="2">
    <source>
        <dbReference type="ARBA" id="ARBA00022692"/>
    </source>
</evidence>
<evidence type="ECO:0000259" key="7">
    <source>
        <dbReference type="Pfam" id="PF06305"/>
    </source>
</evidence>
<dbReference type="AlphaFoldDB" id="A0A1W1UJ33"/>
<dbReference type="InterPro" id="IPR010445">
    <property type="entry name" value="LapA_dom"/>
</dbReference>
<dbReference type="Pfam" id="PF06305">
    <property type="entry name" value="LapA_dom"/>
    <property type="match status" value="1"/>
</dbReference>
<evidence type="ECO:0000256" key="6">
    <source>
        <dbReference type="SAM" id="Phobius"/>
    </source>
</evidence>
<evidence type="ECO:0000256" key="5">
    <source>
        <dbReference type="SAM" id="Coils"/>
    </source>
</evidence>
<keyword evidence="4 6" id="KW-0472">Membrane</keyword>
<keyword evidence="2 6" id="KW-0812">Transmembrane</keyword>
<dbReference type="Proteomes" id="UP000192731">
    <property type="component" value="Unassembled WGS sequence"/>
</dbReference>
<evidence type="ECO:0000256" key="4">
    <source>
        <dbReference type="ARBA" id="ARBA00023136"/>
    </source>
</evidence>
<reference evidence="8 9" key="1">
    <citation type="submission" date="2017-04" db="EMBL/GenBank/DDBJ databases">
        <authorList>
            <person name="Afonso C.L."/>
            <person name="Miller P.J."/>
            <person name="Scott M.A."/>
            <person name="Spackman E."/>
            <person name="Goraichik I."/>
            <person name="Dimitrov K.M."/>
            <person name="Suarez D.L."/>
            <person name="Swayne D.E."/>
        </authorList>
    </citation>
    <scope>NUCLEOTIDE SEQUENCE [LARGE SCALE GENOMIC DNA]</scope>
    <source>
        <strain evidence="8 9">DSM 11270</strain>
    </source>
</reference>
<keyword evidence="5" id="KW-0175">Coiled coil</keyword>
<keyword evidence="1" id="KW-1003">Cell membrane</keyword>
<dbReference type="PANTHER" id="PTHR41335:SF1">
    <property type="entry name" value="MEMBRANE PROTEIN"/>
    <property type="match status" value="1"/>
</dbReference>
<dbReference type="STRING" id="656914.SAMN00017405_2035"/>